<protein>
    <recommendedName>
        <fullName evidence="3">RNI-like protein</fullName>
    </recommendedName>
</protein>
<dbReference type="Gene3D" id="3.80.10.10">
    <property type="entry name" value="Ribonuclease Inhibitor"/>
    <property type="match status" value="1"/>
</dbReference>
<dbReference type="InterPro" id="IPR032675">
    <property type="entry name" value="LRR_dom_sf"/>
</dbReference>
<dbReference type="SUPFAM" id="SSF52047">
    <property type="entry name" value="RNI-like"/>
    <property type="match status" value="1"/>
</dbReference>
<dbReference type="Proteomes" id="UP000054007">
    <property type="component" value="Unassembled WGS sequence"/>
</dbReference>
<keyword evidence="2" id="KW-1185">Reference proteome</keyword>
<feature type="non-terminal residue" evidence="1">
    <location>
        <position position="235"/>
    </location>
</feature>
<name>A0A0D7BKA0_9AGAR</name>
<evidence type="ECO:0000313" key="2">
    <source>
        <dbReference type="Proteomes" id="UP000054007"/>
    </source>
</evidence>
<organism evidence="1 2">
    <name type="scientific">Cylindrobasidium torrendii FP15055 ss-10</name>
    <dbReference type="NCBI Taxonomy" id="1314674"/>
    <lineage>
        <taxon>Eukaryota</taxon>
        <taxon>Fungi</taxon>
        <taxon>Dikarya</taxon>
        <taxon>Basidiomycota</taxon>
        <taxon>Agaricomycotina</taxon>
        <taxon>Agaricomycetes</taxon>
        <taxon>Agaricomycetidae</taxon>
        <taxon>Agaricales</taxon>
        <taxon>Marasmiineae</taxon>
        <taxon>Physalacriaceae</taxon>
        <taxon>Cylindrobasidium</taxon>
    </lineage>
</organism>
<dbReference type="EMBL" id="KN880461">
    <property type="protein sequence ID" value="KIY70897.1"/>
    <property type="molecule type" value="Genomic_DNA"/>
</dbReference>
<reference evidence="1 2" key="1">
    <citation type="journal article" date="2015" name="Fungal Genet. Biol.">
        <title>Evolution of novel wood decay mechanisms in Agaricales revealed by the genome sequences of Fistulina hepatica and Cylindrobasidium torrendii.</title>
        <authorList>
            <person name="Floudas D."/>
            <person name="Held B.W."/>
            <person name="Riley R."/>
            <person name="Nagy L.G."/>
            <person name="Koehler G."/>
            <person name="Ransdell A.S."/>
            <person name="Younus H."/>
            <person name="Chow J."/>
            <person name="Chiniquy J."/>
            <person name="Lipzen A."/>
            <person name="Tritt A."/>
            <person name="Sun H."/>
            <person name="Haridas S."/>
            <person name="LaButti K."/>
            <person name="Ohm R.A."/>
            <person name="Kues U."/>
            <person name="Blanchette R.A."/>
            <person name="Grigoriev I.V."/>
            <person name="Minto R.E."/>
            <person name="Hibbett D.S."/>
        </authorList>
    </citation>
    <scope>NUCLEOTIDE SEQUENCE [LARGE SCALE GENOMIC DNA]</scope>
    <source>
        <strain evidence="1 2">FP15055 ss-10</strain>
    </source>
</reference>
<evidence type="ECO:0008006" key="3">
    <source>
        <dbReference type="Google" id="ProtNLM"/>
    </source>
</evidence>
<proteinExistence type="predicted"/>
<accession>A0A0D7BKA0</accession>
<evidence type="ECO:0000313" key="1">
    <source>
        <dbReference type="EMBL" id="KIY70897.1"/>
    </source>
</evidence>
<gene>
    <name evidence="1" type="ORF">CYLTODRAFT_346910</name>
</gene>
<sequence length="235" mass="26233">MSLPPIVLSRRREEESDDATVSKYTQTQPVTRGQYTPLPTCLPRVPPLAYFCVRALMSAADQIHLIGDASVQDNAGVIIESLFPDYEDAAFDVRRVDPRLWATLAQLYPGSLPPQFRYYYLPLADENMHILQAIPSTINFSLVTILELPGCKDLDDTNIVQLKALHSLTALEASGTSLTDYGLLKLSKTLAWDSDGLRRGPWQLRLLRLRNCEHITGEAFRATKSFPLLSALGVF</sequence>
<dbReference type="OrthoDB" id="3215314at2759"/>
<dbReference type="AlphaFoldDB" id="A0A0D7BKA0"/>